<sequence>MTAITLISIEKVDSGDRLRALDPDWVQLLAEDIEQDGMTQPIRVVERGDGYRLIDGARRLAAHIALERTEIEARIEPSKALADDAAIRLAEIKGNLLRGELTALDHAVYVAAWCDLYQGVHGKAKRGRRPNDGSFTGSDDALEEMSAKLALNWTEAAQNTLNISRRGIFRSLKIVDIDINVRKRIALHPASKVQRELLLLADLTPVRQNAVADILMADEPQAVTVNEAIALLDYAPAAVPVPAYERISERFSRLKPKEQEKFFELHAERIEAWMAERTASRRTKAA</sequence>
<dbReference type="InterPro" id="IPR050336">
    <property type="entry name" value="Chromosome_partition/occlusion"/>
</dbReference>
<dbReference type="GO" id="GO:0005694">
    <property type="term" value="C:chromosome"/>
    <property type="evidence" value="ECO:0007669"/>
    <property type="project" value="TreeGrafter"/>
</dbReference>
<name>A0A3L7JDY4_9HYPH</name>
<dbReference type="PANTHER" id="PTHR33375">
    <property type="entry name" value="CHROMOSOME-PARTITIONING PROTEIN PARB-RELATED"/>
    <property type="match status" value="1"/>
</dbReference>
<dbReference type="InterPro" id="IPR003115">
    <property type="entry name" value="ParB_N"/>
</dbReference>
<dbReference type="Pfam" id="PF02195">
    <property type="entry name" value="ParB_N"/>
    <property type="match status" value="1"/>
</dbReference>
<dbReference type="RefSeq" id="WP_121645851.1">
    <property type="nucleotide sequence ID" value="NZ_RCWN01000001.1"/>
</dbReference>
<dbReference type="PANTHER" id="PTHR33375:SF1">
    <property type="entry name" value="CHROMOSOME-PARTITIONING PROTEIN PARB-RELATED"/>
    <property type="match status" value="1"/>
</dbReference>
<dbReference type="Proteomes" id="UP000281094">
    <property type="component" value="Unassembled WGS sequence"/>
</dbReference>
<accession>A0A3L7JDY4</accession>
<gene>
    <name evidence="2" type="ORF">D8780_12270</name>
</gene>
<evidence type="ECO:0000313" key="3">
    <source>
        <dbReference type="Proteomes" id="UP000281094"/>
    </source>
</evidence>
<dbReference type="AlphaFoldDB" id="A0A3L7JDY4"/>
<dbReference type="EMBL" id="RCWN01000001">
    <property type="protein sequence ID" value="RLQ88883.1"/>
    <property type="molecule type" value="Genomic_DNA"/>
</dbReference>
<reference evidence="2 3" key="1">
    <citation type="submission" date="2018-10" db="EMBL/GenBank/DDBJ databases">
        <title>Notoacmeibacter sp. M2BS9Y-3-1, whole genome shotgun sequence.</title>
        <authorList>
            <person name="Tuo L."/>
        </authorList>
    </citation>
    <scope>NUCLEOTIDE SEQUENCE [LARGE SCALE GENOMIC DNA]</scope>
    <source>
        <strain evidence="2 3">M2BS9Y-3-1</strain>
    </source>
</reference>
<dbReference type="InterPro" id="IPR036086">
    <property type="entry name" value="ParB/Sulfiredoxin_sf"/>
</dbReference>
<proteinExistence type="predicted"/>
<protein>
    <recommendedName>
        <fullName evidence="1">ParB-like N-terminal domain-containing protein</fullName>
    </recommendedName>
</protein>
<feature type="domain" description="ParB-like N-terminal" evidence="1">
    <location>
        <begin position="5"/>
        <end position="93"/>
    </location>
</feature>
<comment type="caution">
    <text evidence="2">The sequence shown here is derived from an EMBL/GenBank/DDBJ whole genome shotgun (WGS) entry which is preliminary data.</text>
</comment>
<evidence type="ECO:0000313" key="2">
    <source>
        <dbReference type="EMBL" id="RLQ88883.1"/>
    </source>
</evidence>
<organism evidence="2 3">
    <name type="scientific">Notoacmeibacter ruber</name>
    <dbReference type="NCBI Taxonomy" id="2670375"/>
    <lineage>
        <taxon>Bacteria</taxon>
        <taxon>Pseudomonadati</taxon>
        <taxon>Pseudomonadota</taxon>
        <taxon>Alphaproteobacteria</taxon>
        <taxon>Hyphomicrobiales</taxon>
        <taxon>Notoacmeibacteraceae</taxon>
        <taxon>Notoacmeibacter</taxon>
    </lineage>
</organism>
<dbReference type="SUPFAM" id="SSF110849">
    <property type="entry name" value="ParB/Sulfiredoxin"/>
    <property type="match status" value="1"/>
</dbReference>
<keyword evidence="3" id="KW-1185">Reference proteome</keyword>
<evidence type="ECO:0000259" key="1">
    <source>
        <dbReference type="SMART" id="SM00470"/>
    </source>
</evidence>
<dbReference type="Gene3D" id="3.90.1530.30">
    <property type="match status" value="1"/>
</dbReference>
<dbReference type="GO" id="GO:0007059">
    <property type="term" value="P:chromosome segregation"/>
    <property type="evidence" value="ECO:0007669"/>
    <property type="project" value="TreeGrafter"/>
</dbReference>
<dbReference type="SMART" id="SM00470">
    <property type="entry name" value="ParB"/>
    <property type="match status" value="1"/>
</dbReference>